<dbReference type="Gene3D" id="1.20.1270.180">
    <property type="match status" value="1"/>
</dbReference>
<feature type="signal peptide" evidence="1">
    <location>
        <begin position="1"/>
        <end position="29"/>
    </location>
</feature>
<organism evidence="3 4">
    <name type="scientific">Halomonas flagellata</name>
    <dbReference type="NCBI Taxonomy" id="2920385"/>
    <lineage>
        <taxon>Bacteria</taxon>
        <taxon>Pseudomonadati</taxon>
        <taxon>Pseudomonadota</taxon>
        <taxon>Gammaproteobacteria</taxon>
        <taxon>Oceanospirillales</taxon>
        <taxon>Halomonadaceae</taxon>
        <taxon>Halomonas</taxon>
    </lineage>
</organism>
<keyword evidence="1" id="KW-0732">Signal</keyword>
<dbReference type="EMBL" id="JAKVPY010000004">
    <property type="protein sequence ID" value="MCH4562490.1"/>
    <property type="molecule type" value="Genomic_DNA"/>
</dbReference>
<evidence type="ECO:0000313" key="3">
    <source>
        <dbReference type="EMBL" id="MCH4562490.1"/>
    </source>
</evidence>
<dbReference type="Proteomes" id="UP001202117">
    <property type="component" value="Unassembled WGS sequence"/>
</dbReference>
<accession>A0ABS9RRM8</accession>
<dbReference type="Pfam" id="PF07007">
    <property type="entry name" value="LprI"/>
    <property type="match status" value="1"/>
</dbReference>
<gene>
    <name evidence="3" type="ORF">MKP05_04985</name>
</gene>
<protein>
    <submittedName>
        <fullName evidence="3">Lysozyme inhibitor LprI family protein</fullName>
    </submittedName>
</protein>
<name>A0ABS9RRM8_9GAMM</name>
<reference evidence="3 4" key="1">
    <citation type="submission" date="2022-02" db="EMBL/GenBank/DDBJ databases">
        <title>Halomonas fukangensis sp. nov., a halophilic bacterium isolated from a bulk soil of Kalidium foliatum at Fukang.</title>
        <authorList>
            <person name="Huang Y."/>
        </authorList>
    </citation>
    <scope>NUCLEOTIDE SEQUENCE [LARGE SCALE GENOMIC DNA]</scope>
    <source>
        <strain evidence="3 4">EGI 63088</strain>
    </source>
</reference>
<feature type="chain" id="PRO_5046662254" evidence="1">
    <location>
        <begin position="30"/>
        <end position="172"/>
    </location>
</feature>
<proteinExistence type="predicted"/>
<evidence type="ECO:0000313" key="4">
    <source>
        <dbReference type="Proteomes" id="UP001202117"/>
    </source>
</evidence>
<comment type="caution">
    <text evidence="3">The sequence shown here is derived from an EMBL/GenBank/DDBJ whole genome shotgun (WGS) entry which is preliminary data.</text>
</comment>
<evidence type="ECO:0000259" key="2">
    <source>
        <dbReference type="Pfam" id="PF07007"/>
    </source>
</evidence>
<keyword evidence="4" id="KW-1185">Reference proteome</keyword>
<feature type="domain" description="Lysozyme inhibitor LprI-like N-terminal" evidence="2">
    <location>
        <begin position="60"/>
        <end position="119"/>
    </location>
</feature>
<dbReference type="RefSeq" id="WP_240567303.1">
    <property type="nucleotide sequence ID" value="NZ_JAKVPY010000004.1"/>
</dbReference>
<sequence length="172" mass="18865">MLQPRFNPLSVLRFSGLLALCLLAVPALAERVKAPPAPASHPIAHRIDGCMEEGDWLPESMLACAEAAEPQWQDEVERLTARLASVLGGEAREALEASDLAWQASRDADLAFIEAYHAQFEEAELGDPELIPLARQLHRNAVFEVRVDRLQRLLDGLEAVHETAPGDDEPSS</sequence>
<dbReference type="InterPro" id="IPR009739">
    <property type="entry name" value="LprI-like_N"/>
</dbReference>
<evidence type="ECO:0000256" key="1">
    <source>
        <dbReference type="SAM" id="SignalP"/>
    </source>
</evidence>